<dbReference type="SUPFAM" id="SSF109998">
    <property type="entry name" value="Triger factor/SurA peptide-binding domain-like"/>
    <property type="match status" value="1"/>
</dbReference>
<protein>
    <recommendedName>
        <fullName evidence="2">Parvulin-like PPIase</fullName>
    </recommendedName>
    <alternativeName>
        <fullName evidence="9">Peptidyl-prolyl cis-trans isomerase plp</fullName>
    </alternativeName>
    <alternativeName>
        <fullName evidence="12">Periplasmic chaperone PpiD</fullName>
    </alternativeName>
    <alternativeName>
        <fullName evidence="13">Periplasmic folding chaperone</fullName>
    </alternativeName>
    <alternativeName>
        <fullName evidence="10">Rotamase plp</fullName>
    </alternativeName>
</protein>
<dbReference type="Pfam" id="PF13145">
    <property type="entry name" value="Rotamase_2"/>
    <property type="match status" value="1"/>
</dbReference>
<evidence type="ECO:0000256" key="14">
    <source>
        <dbReference type="SAM" id="Phobius"/>
    </source>
</evidence>
<dbReference type="RefSeq" id="WP_076969221.1">
    <property type="nucleotide sequence ID" value="NZ_LVWB01000015.1"/>
</dbReference>
<evidence type="ECO:0000256" key="6">
    <source>
        <dbReference type="ARBA" id="ARBA00022989"/>
    </source>
</evidence>
<comment type="subcellular location">
    <subcellularLocation>
        <location evidence="1">Cell inner membrane</location>
        <topology evidence="1">Single-pass type II membrane protein</topology>
        <orientation evidence="1">Periplasmic side</orientation>
    </subcellularLocation>
</comment>
<evidence type="ECO:0000256" key="7">
    <source>
        <dbReference type="ARBA" id="ARBA00023136"/>
    </source>
</evidence>
<evidence type="ECO:0000256" key="5">
    <source>
        <dbReference type="ARBA" id="ARBA00022692"/>
    </source>
</evidence>
<evidence type="ECO:0000256" key="3">
    <source>
        <dbReference type="ARBA" id="ARBA00022475"/>
    </source>
</evidence>
<evidence type="ECO:0000256" key="8">
    <source>
        <dbReference type="ARBA" id="ARBA00023186"/>
    </source>
</evidence>
<dbReference type="Gene3D" id="3.10.50.40">
    <property type="match status" value="1"/>
</dbReference>
<evidence type="ECO:0000256" key="10">
    <source>
        <dbReference type="ARBA" id="ARBA00031484"/>
    </source>
</evidence>
<keyword evidence="3" id="KW-1003">Cell membrane</keyword>
<dbReference type="OrthoDB" id="9768393at2"/>
<dbReference type="Proteomes" id="UP000189542">
    <property type="component" value="Unassembled WGS sequence"/>
</dbReference>
<comment type="caution">
    <text evidence="16">The sequence shown here is derived from an EMBL/GenBank/DDBJ whole genome shotgun (WGS) entry which is preliminary data.</text>
</comment>
<dbReference type="InterPro" id="IPR000297">
    <property type="entry name" value="PPIase_PpiC"/>
</dbReference>
<feature type="transmembrane region" description="Helical" evidence="14">
    <location>
        <begin position="12"/>
        <end position="31"/>
    </location>
</feature>
<reference evidence="16 17" key="1">
    <citation type="journal article" date="2017" name="PLoS ONE">
        <title>Genomic sequence of 'Candidatus Liberibacter solanacearum' haplotype C and its comparison with haplotype A and B genomes.</title>
        <authorList>
            <person name="Wang J."/>
            <person name="Haapalainen M."/>
            <person name="Schott T."/>
            <person name="Thompson S.M."/>
            <person name="Smith G.R."/>
            <person name="Nissinen A.I."/>
            <person name="Pirhonen M."/>
        </authorList>
    </citation>
    <scope>NUCLEOTIDE SEQUENCE [LARGE SCALE GENOMIC DNA]</scope>
    <source>
        <strain evidence="16 17">FIN111</strain>
    </source>
</reference>
<dbReference type="GO" id="GO:0005886">
    <property type="term" value="C:plasma membrane"/>
    <property type="evidence" value="ECO:0007669"/>
    <property type="project" value="UniProtKB-SubCell"/>
</dbReference>
<dbReference type="InterPro" id="IPR052029">
    <property type="entry name" value="PpiD_chaperone"/>
</dbReference>
<dbReference type="SUPFAM" id="SSF54534">
    <property type="entry name" value="FKBP-like"/>
    <property type="match status" value="1"/>
</dbReference>
<keyword evidence="7 14" id="KW-0472">Membrane</keyword>
<dbReference type="PANTHER" id="PTHR47529:SF1">
    <property type="entry name" value="PERIPLASMIC CHAPERONE PPID"/>
    <property type="match status" value="1"/>
</dbReference>
<evidence type="ECO:0000256" key="4">
    <source>
        <dbReference type="ARBA" id="ARBA00022519"/>
    </source>
</evidence>
<comment type="similarity">
    <text evidence="11">Belongs to the PpiD chaperone family.</text>
</comment>
<proteinExistence type="inferred from homology"/>
<evidence type="ECO:0000256" key="13">
    <source>
        <dbReference type="ARBA" id="ARBA00042775"/>
    </source>
</evidence>
<gene>
    <name evidence="16" type="ORF">AYO25_05325</name>
</gene>
<evidence type="ECO:0000256" key="2">
    <source>
        <dbReference type="ARBA" id="ARBA00018370"/>
    </source>
</evidence>
<dbReference type="Pfam" id="PF13624">
    <property type="entry name" value="SurA_N_3"/>
    <property type="match status" value="1"/>
</dbReference>
<name>A0A1V2N709_9HYPH</name>
<keyword evidence="16" id="KW-0413">Isomerase</keyword>
<evidence type="ECO:0000256" key="11">
    <source>
        <dbReference type="ARBA" id="ARBA00038408"/>
    </source>
</evidence>
<evidence type="ECO:0000256" key="12">
    <source>
        <dbReference type="ARBA" id="ARBA00040743"/>
    </source>
</evidence>
<dbReference type="PANTHER" id="PTHR47529">
    <property type="entry name" value="PEPTIDYL-PROLYL CIS-TRANS ISOMERASE D"/>
    <property type="match status" value="1"/>
</dbReference>
<dbReference type="InterPro" id="IPR027304">
    <property type="entry name" value="Trigger_fact/SurA_dom_sf"/>
</dbReference>
<organism evidence="16 17">
    <name type="scientific">Candidatus Liberibacter solanacearum</name>
    <dbReference type="NCBI Taxonomy" id="556287"/>
    <lineage>
        <taxon>Bacteria</taxon>
        <taxon>Pseudomonadati</taxon>
        <taxon>Pseudomonadota</taxon>
        <taxon>Alphaproteobacteria</taxon>
        <taxon>Hyphomicrobiales</taxon>
        <taxon>Rhizobiaceae</taxon>
        <taxon>Liberibacter</taxon>
    </lineage>
</organism>
<evidence type="ECO:0000259" key="15">
    <source>
        <dbReference type="Pfam" id="PF13145"/>
    </source>
</evidence>
<keyword evidence="4" id="KW-0997">Cell inner membrane</keyword>
<keyword evidence="8" id="KW-0143">Chaperone</keyword>
<accession>A0A1V2N709</accession>
<dbReference type="InterPro" id="IPR046357">
    <property type="entry name" value="PPIase_dom_sf"/>
</dbReference>
<evidence type="ECO:0000313" key="16">
    <source>
        <dbReference type="EMBL" id="ONI58487.1"/>
    </source>
</evidence>
<evidence type="ECO:0000256" key="9">
    <source>
        <dbReference type="ARBA" id="ARBA00030642"/>
    </source>
</evidence>
<dbReference type="GO" id="GO:0003755">
    <property type="term" value="F:peptidyl-prolyl cis-trans isomerase activity"/>
    <property type="evidence" value="ECO:0007669"/>
    <property type="project" value="InterPro"/>
</dbReference>
<dbReference type="EMBL" id="LVWB01000015">
    <property type="protein sequence ID" value="ONI58487.1"/>
    <property type="molecule type" value="Genomic_DNA"/>
</dbReference>
<feature type="domain" description="PpiC" evidence="15">
    <location>
        <begin position="248"/>
        <end position="368"/>
    </location>
</feature>
<evidence type="ECO:0000313" key="17">
    <source>
        <dbReference type="Proteomes" id="UP000189542"/>
    </source>
</evidence>
<evidence type="ECO:0000256" key="1">
    <source>
        <dbReference type="ARBA" id="ARBA00004382"/>
    </source>
</evidence>
<keyword evidence="5 14" id="KW-0812">Transmembrane</keyword>
<keyword evidence="6 14" id="KW-1133">Transmembrane helix</keyword>
<dbReference type="AlphaFoldDB" id="A0A1V2N709"/>
<sequence length="632" mass="71723">MLEIIRKASRTWVAKIFLVILFVPFIVWGVSDAFFSFSGKSTVVSVGNQKIPLSVFTQIWTQELDSLSRQIGFAVPPERARSAELDKKITEHLVAGAALDQFIEDTGLEAPDSRVFEFIGSQPIFYGKDGKFSHEVFLSKLAQEGVSEKEYVETYKKMISRSDIAEMFIGGDKSSRFLAEQMMRHYSENRTIEYVVLNAHDVPAVVDPAPVVLAEWFAKFKGNYRAPEYKSFSYIALDVNEKEKNVVVAESELRSEYEKNKNEYFSPEIRTVEQLVFPNKKEAEEALQSLKKGKKFVQLAQEQGKSLSDISLGSFSKEYIPDPSLADPIFALAKEGDYTSLIHGSFGYVIAHVSRIKPSFTTPFKQLKKSIEHKVRLAKASQVVLEEYKKAQDLLSSGKTMKDIATKEKFSFGDLPPLNYLGMDMKNRPVQKIPYKDHLLSRIFNQEDALVTDNTIQLPDGSYVIFKVKEVIPARDRKLEEVLTEVKKDWKSIQQTEAVLNKAQNLVLACNKGKSFADMASSLRKFISVKSNITRMTKESEEGILENDAILRVFSGPVGMVKSFPIKNGTEQVVFKVVRSKINPMDDKKKFILSLEKMIGKDMLDSSIAYLRQQYPVYVNESLITKYFDQNK</sequence>